<feature type="region of interest" description="Disordered" evidence="6">
    <location>
        <begin position="280"/>
        <end position="320"/>
    </location>
</feature>
<evidence type="ECO:0000256" key="5">
    <source>
        <dbReference type="ARBA" id="ARBA00023136"/>
    </source>
</evidence>
<feature type="region of interest" description="Disordered" evidence="6">
    <location>
        <begin position="524"/>
        <end position="547"/>
    </location>
</feature>
<evidence type="ECO:0000256" key="7">
    <source>
        <dbReference type="SAM" id="Phobius"/>
    </source>
</evidence>
<dbReference type="GO" id="GO:0045724">
    <property type="term" value="P:positive regulation of cilium assembly"/>
    <property type="evidence" value="ECO:0007669"/>
    <property type="project" value="TreeGrafter"/>
</dbReference>
<feature type="region of interest" description="Disordered" evidence="6">
    <location>
        <begin position="348"/>
        <end position="398"/>
    </location>
</feature>
<feature type="compositionally biased region" description="Polar residues" evidence="6">
    <location>
        <begin position="280"/>
        <end position="290"/>
    </location>
</feature>
<evidence type="ECO:0000256" key="1">
    <source>
        <dbReference type="ARBA" id="ARBA00004141"/>
    </source>
</evidence>
<keyword evidence="3 7" id="KW-0812">Transmembrane</keyword>
<dbReference type="Pfam" id="PF05346">
    <property type="entry name" value="DUF747"/>
    <property type="match status" value="1"/>
</dbReference>
<reference evidence="8" key="1">
    <citation type="submission" date="2019-11" db="UniProtKB">
        <authorList>
            <consortium name="WormBaseParasite"/>
        </authorList>
    </citation>
    <scope>IDENTIFICATION</scope>
</reference>
<comment type="similarity">
    <text evidence="2">Belongs to the TAPT1 family.</text>
</comment>
<evidence type="ECO:0000256" key="6">
    <source>
        <dbReference type="SAM" id="MobiDB-lite"/>
    </source>
</evidence>
<feature type="transmembrane region" description="Helical" evidence="7">
    <location>
        <begin position="204"/>
        <end position="221"/>
    </location>
</feature>
<feature type="compositionally biased region" description="Pro residues" evidence="6">
    <location>
        <begin position="388"/>
        <end position="397"/>
    </location>
</feature>
<feature type="compositionally biased region" description="Polar residues" evidence="6">
    <location>
        <begin position="370"/>
        <end position="383"/>
    </location>
</feature>
<proteinExistence type="inferred from homology"/>
<name>A0A5K3FVC6_MESCO</name>
<accession>A0A5K3FVC6</accession>
<dbReference type="GO" id="GO:0005789">
    <property type="term" value="C:endoplasmic reticulum membrane"/>
    <property type="evidence" value="ECO:0007669"/>
    <property type="project" value="TreeGrafter"/>
</dbReference>
<evidence type="ECO:0000256" key="3">
    <source>
        <dbReference type="ARBA" id="ARBA00022692"/>
    </source>
</evidence>
<organism evidence="8">
    <name type="scientific">Mesocestoides corti</name>
    <name type="common">Flatworm</name>
    <dbReference type="NCBI Taxonomy" id="53468"/>
    <lineage>
        <taxon>Eukaryota</taxon>
        <taxon>Metazoa</taxon>
        <taxon>Spiralia</taxon>
        <taxon>Lophotrochozoa</taxon>
        <taxon>Platyhelminthes</taxon>
        <taxon>Cestoda</taxon>
        <taxon>Eucestoda</taxon>
        <taxon>Cyclophyllidea</taxon>
        <taxon>Mesocestoididae</taxon>
        <taxon>Mesocestoides</taxon>
    </lineage>
</organism>
<feature type="transmembrane region" description="Helical" evidence="7">
    <location>
        <begin position="227"/>
        <end position="251"/>
    </location>
</feature>
<dbReference type="AlphaFoldDB" id="A0A5K3FVC6"/>
<dbReference type="GO" id="GO:0036064">
    <property type="term" value="C:ciliary basal body"/>
    <property type="evidence" value="ECO:0007669"/>
    <property type="project" value="TreeGrafter"/>
</dbReference>
<sequence>MRCVTPPPPPPPSLPPTLPSPPPHHLYRLLRHLLLLLHHHHSLHHHLPYIETAHCLLLLAQVTTLNVAFNSQNRSLLTVIISNNFVELKGNVFRKMGKSNLFQIACADVRERFHYTVWLFIIVCRNMSASGWQYEDFLALLPDILLIFLAEVAVDWIKHAFISKFNVIASDVYEEYTVSIAYDLLLCHQGKNTSDYFELLARRMGLTPISLSCLINVMIIQTVKSSWIYVFLLLALPLLFAFKVLAHIVLLNRAYTHVQAYTQMMTAKLAKETASTTATAQFSNKTSNFPSGKGPAEDDAPKRKTSMFYPPYTGYDQPTRDDYQLAMPQLPYRRTHSDSTCISMPHAVKEGTPRLPQSYDPGDTAESIDEFSSLNSFPTNSAETPIHQRPPPPPPPQKGILKVVGWPVEEAEVGEETDSRFRQFLLDADDMQICRRRNIVIPSLPSSPTETAVIETRNQDRSSPTPPATASTFFKSQPSNPLFYALTLHPVPLTSSRKSSPKRHLATQRRRCFSLDDLMSVSPHQERIQHPAAPDSSSTNVVGNGRNPAPFKRCRLHTETEISSSIILEQLNSVLNDETAHLEDAVDVDLLSNDEISALESEGVEELGAGDGGHDKVWNATSSSNTCGAVASADTSIIDQVKQPLSNVDRYSM</sequence>
<dbReference type="InterPro" id="IPR008010">
    <property type="entry name" value="Tatp1"/>
</dbReference>
<dbReference type="PANTHER" id="PTHR13317:SF4">
    <property type="entry name" value="TRANSMEMBRANE ANTERIOR POSTERIOR TRANSFORMATION PROTEIN 1 HOMOLOG"/>
    <property type="match status" value="1"/>
</dbReference>
<evidence type="ECO:0000313" key="8">
    <source>
        <dbReference type="WBParaSite" id="MCU_010906-RB"/>
    </source>
</evidence>
<evidence type="ECO:0000256" key="2">
    <source>
        <dbReference type="ARBA" id="ARBA00008803"/>
    </source>
</evidence>
<evidence type="ECO:0000256" key="4">
    <source>
        <dbReference type="ARBA" id="ARBA00022989"/>
    </source>
</evidence>
<dbReference type="PANTHER" id="PTHR13317">
    <property type="entry name" value="TRANSMEMBRANE ANTERIOR POSTERIOR TRANSFORMATION PROTEIN 1 HOMOLOG"/>
    <property type="match status" value="1"/>
</dbReference>
<dbReference type="WBParaSite" id="MCU_010906-RB">
    <property type="protein sequence ID" value="MCU_010906-RB"/>
    <property type="gene ID" value="MCU_010906"/>
</dbReference>
<keyword evidence="5 7" id="KW-0472">Membrane</keyword>
<comment type="subcellular location">
    <subcellularLocation>
        <location evidence="1">Membrane</location>
        <topology evidence="1">Multi-pass membrane protein</topology>
    </subcellularLocation>
</comment>
<keyword evidence="4 7" id="KW-1133">Transmembrane helix</keyword>
<protein>
    <submittedName>
        <fullName evidence="8">Protein TAPT1 homolog</fullName>
    </submittedName>
</protein>